<dbReference type="OrthoDB" id="9787351at2"/>
<name>H6LFE1_ACEWD</name>
<dbReference type="STRING" id="931626.Awo_c26750"/>
<dbReference type="HOGENOM" id="CLU_098957_0_0_9"/>
<keyword evidence="3" id="KW-1185">Reference proteome</keyword>
<sequence>MKRVLIGCGVLRKEIEAFLKDSDIECRWLEEQLHNEPDKLHLEIQEAIDAQTEADLIYLNYGLCGKALLGIQAKSCPIVMPRVEDCIEIILHGRSDVDALRCTSYFVSQGWLWGEDGIGYEHDRVKKKYGEEKALRIARVMFKNYQYLLFIRTGVETNDDRLKCEAMAQKLGLGIHETDGNIHLLEEMMSGVRDDRYIILEPGEELVETRFHNY</sequence>
<dbReference type="EMBL" id="CP002987">
    <property type="protein sequence ID" value="AFA49428.1"/>
    <property type="molecule type" value="Genomic_DNA"/>
</dbReference>
<dbReference type="Proteomes" id="UP000007177">
    <property type="component" value="Chromosome"/>
</dbReference>
<protein>
    <recommendedName>
        <fullName evidence="1">DUF1638 domain-containing protein</fullName>
    </recommendedName>
</protein>
<evidence type="ECO:0000313" key="2">
    <source>
        <dbReference type="EMBL" id="AFA49428.1"/>
    </source>
</evidence>
<evidence type="ECO:0000259" key="1">
    <source>
        <dbReference type="Pfam" id="PF07796"/>
    </source>
</evidence>
<gene>
    <name evidence="2" type="ordered locus">Awo_c26750</name>
</gene>
<reference evidence="2 3" key="2">
    <citation type="journal article" date="2012" name="PLoS ONE">
        <title>An ancient pathway combining carbon dioxide fixation with the generation and utilization of a sodium ion gradient for ATP synthesis.</title>
        <authorList>
            <person name="Poehlein A."/>
            <person name="Schmidt S."/>
            <person name="Kaster A.K."/>
            <person name="Goenrich M."/>
            <person name="Vollmers J."/>
            <person name="Thurmer A."/>
            <person name="Bertsch J."/>
            <person name="Schuchmann K."/>
            <person name="Voigt B."/>
            <person name="Hecker M."/>
            <person name="Daniel R."/>
            <person name="Thauer R.K."/>
            <person name="Gottschalk G."/>
            <person name="Muller V."/>
        </authorList>
    </citation>
    <scope>NUCLEOTIDE SEQUENCE [LARGE SCALE GENOMIC DNA]</scope>
    <source>
        <strain evidence="3">ATCC 29683 / DSM 1030 / JCM 2381 / KCTC 1655 / WB1</strain>
    </source>
</reference>
<accession>H6LFE1</accession>
<feature type="domain" description="DUF1638" evidence="1">
    <location>
        <begin position="28"/>
        <end position="188"/>
    </location>
</feature>
<evidence type="ECO:0000313" key="3">
    <source>
        <dbReference type="Proteomes" id="UP000007177"/>
    </source>
</evidence>
<organism evidence="2 3">
    <name type="scientific">Acetobacterium woodii (strain ATCC 29683 / DSM 1030 / JCM 2381 / KCTC 1655 / WB1)</name>
    <dbReference type="NCBI Taxonomy" id="931626"/>
    <lineage>
        <taxon>Bacteria</taxon>
        <taxon>Bacillati</taxon>
        <taxon>Bacillota</taxon>
        <taxon>Clostridia</taxon>
        <taxon>Eubacteriales</taxon>
        <taxon>Eubacteriaceae</taxon>
        <taxon>Acetobacterium</taxon>
    </lineage>
</organism>
<dbReference type="InterPro" id="IPR012437">
    <property type="entry name" value="DUF1638"/>
</dbReference>
<reference evidence="3" key="1">
    <citation type="submission" date="2011-07" db="EMBL/GenBank/DDBJ databases">
        <title>Complete genome sequence of Acetobacterium woodii.</title>
        <authorList>
            <person name="Poehlein A."/>
            <person name="Schmidt S."/>
            <person name="Kaster A.-K."/>
            <person name="Goenrich M."/>
            <person name="Vollmers J."/>
            <person name="Thuermer A."/>
            <person name="Gottschalk G."/>
            <person name="Thauer R.K."/>
            <person name="Daniel R."/>
            <person name="Mueller V."/>
        </authorList>
    </citation>
    <scope>NUCLEOTIDE SEQUENCE [LARGE SCALE GENOMIC DNA]</scope>
    <source>
        <strain evidence="3">ATCC 29683 / DSM 1030 / JCM 2381 / KCTC 1655 / WB1</strain>
    </source>
</reference>
<proteinExistence type="predicted"/>
<dbReference type="KEGG" id="awo:Awo_c26750"/>
<dbReference type="eggNOG" id="COG0145">
    <property type="taxonomic scope" value="Bacteria"/>
</dbReference>
<dbReference type="Pfam" id="PF07796">
    <property type="entry name" value="DUF1638"/>
    <property type="match status" value="1"/>
</dbReference>
<dbReference type="RefSeq" id="WP_014357028.1">
    <property type="nucleotide sequence ID" value="NC_016894.1"/>
</dbReference>
<dbReference type="AlphaFoldDB" id="H6LFE1"/>